<dbReference type="InterPro" id="IPR000237">
    <property type="entry name" value="GRIP_dom"/>
</dbReference>
<evidence type="ECO:0000313" key="4">
    <source>
        <dbReference type="EMBL" id="WBW73937.1"/>
    </source>
</evidence>
<protein>
    <submittedName>
        <fullName evidence="4">Golgi GRIP domain protein Grp1</fullName>
    </submittedName>
</protein>
<dbReference type="Pfam" id="PF01465">
    <property type="entry name" value="GRIP"/>
    <property type="match status" value="1"/>
</dbReference>
<keyword evidence="1" id="KW-0175">Coiled coil</keyword>
<organism evidence="4 5">
    <name type="scientific">Schizosaccharomyces osmophilus</name>
    <dbReference type="NCBI Taxonomy" id="2545709"/>
    <lineage>
        <taxon>Eukaryota</taxon>
        <taxon>Fungi</taxon>
        <taxon>Dikarya</taxon>
        <taxon>Ascomycota</taxon>
        <taxon>Taphrinomycotina</taxon>
        <taxon>Schizosaccharomycetes</taxon>
        <taxon>Schizosaccharomycetales</taxon>
        <taxon>Schizosaccharomycetaceae</taxon>
        <taxon>Schizosaccharomyces</taxon>
    </lineage>
</organism>
<feature type="region of interest" description="Disordered" evidence="2">
    <location>
        <begin position="17"/>
        <end position="41"/>
    </location>
</feature>
<evidence type="ECO:0000313" key="5">
    <source>
        <dbReference type="Proteomes" id="UP001212411"/>
    </source>
</evidence>
<feature type="domain" description="GRIP" evidence="3">
    <location>
        <begin position="635"/>
        <end position="683"/>
    </location>
</feature>
<dbReference type="KEGG" id="som:SOMG_03729"/>
<feature type="compositionally biased region" description="Basic residues" evidence="2">
    <location>
        <begin position="191"/>
        <end position="201"/>
    </location>
</feature>
<gene>
    <name evidence="4" type="primary">grp1</name>
    <name evidence="4" type="ORF">SOMG_03729</name>
</gene>
<evidence type="ECO:0000256" key="1">
    <source>
        <dbReference type="SAM" id="Coils"/>
    </source>
</evidence>
<feature type="coiled-coil region" evidence="1">
    <location>
        <begin position="280"/>
        <end position="437"/>
    </location>
</feature>
<dbReference type="RefSeq" id="XP_056038180.1">
    <property type="nucleotide sequence ID" value="XM_056182518.1"/>
</dbReference>
<feature type="coiled-coil region" evidence="1">
    <location>
        <begin position="50"/>
        <end position="124"/>
    </location>
</feature>
<proteinExistence type="predicted"/>
<feature type="region of interest" description="Disordered" evidence="2">
    <location>
        <begin position="605"/>
        <end position="638"/>
    </location>
</feature>
<dbReference type="Proteomes" id="UP001212411">
    <property type="component" value="Chromosome 2"/>
</dbReference>
<reference evidence="4 5" key="1">
    <citation type="journal article" date="2023" name="G3 (Bethesda)">
        <title>A high-quality reference genome for the fission yeast Schizosaccharomyces osmophilus.</title>
        <authorList>
            <person name="Jia G.S."/>
            <person name="Zhang W.C."/>
            <person name="Liang Y."/>
            <person name="Liu X.H."/>
            <person name="Rhind N."/>
            <person name="Pidoux A."/>
            <person name="Brysch-Herzberg M."/>
            <person name="Du L.L."/>
        </authorList>
    </citation>
    <scope>NUCLEOTIDE SEQUENCE [LARGE SCALE GENOMIC DNA]</scope>
    <source>
        <strain evidence="4 5">CBS 15793</strain>
    </source>
</reference>
<feature type="compositionally biased region" description="Polar residues" evidence="2">
    <location>
        <begin position="27"/>
        <end position="38"/>
    </location>
</feature>
<dbReference type="SMART" id="SM00755">
    <property type="entry name" value="Grip"/>
    <property type="match status" value="1"/>
</dbReference>
<dbReference type="AlphaFoldDB" id="A0AAF0AWP6"/>
<accession>A0AAF0AWP6</accession>
<evidence type="ECO:0000256" key="2">
    <source>
        <dbReference type="SAM" id="MobiDB-lite"/>
    </source>
</evidence>
<name>A0AAF0AWP6_9SCHI</name>
<evidence type="ECO:0000259" key="3">
    <source>
        <dbReference type="PROSITE" id="PS50913"/>
    </source>
</evidence>
<dbReference type="GeneID" id="80877207"/>
<feature type="compositionally biased region" description="Polar residues" evidence="2">
    <location>
        <begin position="613"/>
        <end position="638"/>
    </location>
</feature>
<dbReference type="EMBL" id="CP115612">
    <property type="protein sequence ID" value="WBW73937.1"/>
    <property type="molecule type" value="Genomic_DNA"/>
</dbReference>
<feature type="region of interest" description="Disordered" evidence="2">
    <location>
        <begin position="173"/>
        <end position="211"/>
    </location>
</feature>
<dbReference type="PROSITE" id="PS50913">
    <property type="entry name" value="GRIP"/>
    <property type="match status" value="1"/>
</dbReference>
<sequence length="685" mass="78815">MLGRLKDQFNMTLVQGQEEAKNRRRQLQGTHNQHSGSTEDFCGRNDSEDLAILQVELAELRETIERFQKALQEKTPLSSISDIDGFLEYLDNLEQRYEISIREVKRLSNELQEADALFKASKKEFEEKFKVLEEKFISELARLSGENQKKSGDKAISLSNIEEYVSVLPSTPATKAGVVSPETTTTSNKASSKKKKRKNKKNQVEKHVNENIEPTQENSNIFESVPTNASENSKENVHINKLSSFETYLQLSDISVLSAPLPTLTESEETFLHLSSVPIDETLQTTVESLRKELEAAEQKLKTESATFHDQNQNHKDKISRLISSVESLKKDVEESHQNLLWAETSCDSLREEKQGLLERLAVSENVKSRLIKSSSEVQKTLDSCQEKLAHTFKELEKANGKQKETERELETLQKVMEEKTNRISELNKKVVLVTEQSSEYSRQVYETKEAIQTRQEEFEEVYKLLIDQTRDCQKLRSLVEQLEIDRIDCQNTAEVRIHQLTEHYTTVLKERDSALLELEGRHQTVISELGHYKLKDAELTQQNQELSNGIQNIKIDRDDSNYNQRPEKEDALRALEAEKKSLATALDESTARYEHLQKSFKVMFGQHRRKQSQGSLSDRNSSASVLRTSVDQQNSNSMVDKEYTRNILFQFLEQRERRADIVNLLSILLELSTEQKEQLLSIKN</sequence>
<keyword evidence="5" id="KW-1185">Reference proteome</keyword>